<feature type="compositionally biased region" description="Low complexity" evidence="3">
    <location>
        <begin position="135"/>
        <end position="146"/>
    </location>
</feature>
<dbReference type="SMART" id="SM00951">
    <property type="entry name" value="QLQ"/>
    <property type="match status" value="1"/>
</dbReference>
<organism evidence="5 6">
    <name type="scientific">Fukomys damarensis</name>
    <name type="common">Damaraland mole rat</name>
    <name type="synonym">Cryptomys damarensis</name>
    <dbReference type="NCBI Taxonomy" id="885580"/>
    <lineage>
        <taxon>Eukaryota</taxon>
        <taxon>Metazoa</taxon>
        <taxon>Chordata</taxon>
        <taxon>Craniata</taxon>
        <taxon>Vertebrata</taxon>
        <taxon>Euteleostomi</taxon>
        <taxon>Mammalia</taxon>
        <taxon>Eutheria</taxon>
        <taxon>Euarchontoglires</taxon>
        <taxon>Glires</taxon>
        <taxon>Rodentia</taxon>
        <taxon>Hystricomorpha</taxon>
        <taxon>Bathyergidae</taxon>
        <taxon>Fukomys</taxon>
    </lineage>
</organism>
<comment type="subcellular location">
    <subcellularLocation>
        <location evidence="1">Nucleus</location>
    </subcellularLocation>
</comment>
<evidence type="ECO:0000313" key="6">
    <source>
        <dbReference type="Proteomes" id="UP000028990"/>
    </source>
</evidence>
<dbReference type="AlphaFoldDB" id="A0A091DA88"/>
<reference evidence="5 6" key="1">
    <citation type="submission" date="2013-11" db="EMBL/GenBank/DDBJ databases">
        <title>The Damaraland mole rat (Fukomys damarensis) genome and evolution of African mole rats.</title>
        <authorList>
            <person name="Gladyshev V.N."/>
            <person name="Fang X."/>
        </authorList>
    </citation>
    <scope>NUCLEOTIDE SEQUENCE [LARGE SCALE GENOMIC DNA]</scope>
    <source>
        <tissue evidence="5">Liver</tissue>
    </source>
</reference>
<proteinExistence type="predicted"/>
<protein>
    <submittedName>
        <fullName evidence="5">Transcription activator BRG1</fullName>
    </submittedName>
</protein>
<feature type="domain" description="QLQ" evidence="4">
    <location>
        <begin position="27"/>
        <end position="62"/>
    </location>
</feature>
<dbReference type="PROSITE" id="PS51666">
    <property type="entry name" value="QLQ"/>
    <property type="match status" value="1"/>
</dbReference>
<sequence>MSSGPGGAPLNGTDPQALGQQSWGPTPFNQNQLHQLWPEIMAYKMLARGQPLPDHLQMAMQEKWLMPMLPPFSVSATGPGPVPGLGPSTSELQQAPTHPLEADPPTADWPPFTHALCRPTCRLACDAAPDAVSRAAQSPGQPAQPAHLVQLHKKQSCIIPSRNPGGLDPRGDPAGGGGGSKSETSSVKMKIKLGPKQKAQDRL</sequence>
<dbReference type="InterPro" id="IPR014978">
    <property type="entry name" value="Gln-Leu-Gln_QLQ"/>
</dbReference>
<keyword evidence="6" id="KW-1185">Reference proteome</keyword>
<dbReference type="Pfam" id="PF08880">
    <property type="entry name" value="QLQ"/>
    <property type="match status" value="1"/>
</dbReference>
<evidence type="ECO:0000259" key="4">
    <source>
        <dbReference type="PROSITE" id="PS51666"/>
    </source>
</evidence>
<accession>A0A091DA88</accession>
<evidence type="ECO:0000256" key="1">
    <source>
        <dbReference type="ARBA" id="ARBA00004123"/>
    </source>
</evidence>
<dbReference type="GO" id="GO:0006355">
    <property type="term" value="P:regulation of DNA-templated transcription"/>
    <property type="evidence" value="ECO:0007669"/>
    <property type="project" value="InterPro"/>
</dbReference>
<feature type="compositionally biased region" description="Polar residues" evidence="3">
    <location>
        <begin position="18"/>
        <end position="30"/>
    </location>
</feature>
<dbReference type="GO" id="GO:0005634">
    <property type="term" value="C:nucleus"/>
    <property type="evidence" value="ECO:0007669"/>
    <property type="project" value="UniProtKB-SubCell"/>
</dbReference>
<dbReference type="GO" id="GO:0005524">
    <property type="term" value="F:ATP binding"/>
    <property type="evidence" value="ECO:0007669"/>
    <property type="project" value="InterPro"/>
</dbReference>
<feature type="region of interest" description="Disordered" evidence="3">
    <location>
        <begin position="1"/>
        <end position="30"/>
    </location>
</feature>
<evidence type="ECO:0000256" key="3">
    <source>
        <dbReference type="SAM" id="MobiDB-lite"/>
    </source>
</evidence>
<name>A0A091DA88_FUKDA</name>
<feature type="compositionally biased region" description="Polar residues" evidence="3">
    <location>
        <begin position="87"/>
        <end position="96"/>
    </location>
</feature>
<evidence type="ECO:0000256" key="2">
    <source>
        <dbReference type="ARBA" id="ARBA00023242"/>
    </source>
</evidence>
<dbReference type="Proteomes" id="UP000028990">
    <property type="component" value="Unassembled WGS sequence"/>
</dbReference>
<dbReference type="EMBL" id="KN122922">
    <property type="protein sequence ID" value="KFO27408.1"/>
    <property type="molecule type" value="Genomic_DNA"/>
</dbReference>
<evidence type="ECO:0000313" key="5">
    <source>
        <dbReference type="EMBL" id="KFO27408.1"/>
    </source>
</evidence>
<gene>
    <name evidence="5" type="ORF">H920_11209</name>
</gene>
<feature type="region of interest" description="Disordered" evidence="3">
    <location>
        <begin position="75"/>
        <end position="101"/>
    </location>
</feature>
<keyword evidence="2" id="KW-0539">Nucleus</keyword>
<feature type="region of interest" description="Disordered" evidence="3">
    <location>
        <begin position="135"/>
        <end position="203"/>
    </location>
</feature>